<proteinExistence type="predicted"/>
<dbReference type="Proteomes" id="UP001596171">
    <property type="component" value="Unassembled WGS sequence"/>
</dbReference>
<accession>A0ABW1SGQ1</accession>
<feature type="transmembrane region" description="Helical" evidence="1">
    <location>
        <begin position="53"/>
        <end position="73"/>
    </location>
</feature>
<keyword evidence="3" id="KW-1185">Reference proteome</keyword>
<sequence>MNPVLMIPFIFNGVVGPVIGYISVMIGFVARPFAEVPWATPAPISGVLITGDWKILIVQALVLAIGMITYYPFIKMDIANSEKAAAKADL</sequence>
<protein>
    <submittedName>
        <fullName evidence="2">Uncharacterized protein</fullName>
    </submittedName>
</protein>
<dbReference type="EMBL" id="JBHSSE010000002">
    <property type="protein sequence ID" value="MFC6200499.1"/>
    <property type="molecule type" value="Genomic_DNA"/>
</dbReference>
<evidence type="ECO:0000256" key="1">
    <source>
        <dbReference type="SAM" id="Phobius"/>
    </source>
</evidence>
<dbReference type="PANTHER" id="PTHR33989">
    <property type="match status" value="1"/>
</dbReference>
<comment type="caution">
    <text evidence="2">The sequence shown here is derived from an EMBL/GenBank/DDBJ whole genome shotgun (WGS) entry which is preliminary data.</text>
</comment>
<feature type="transmembrane region" description="Helical" evidence="1">
    <location>
        <begin position="9"/>
        <end position="33"/>
    </location>
</feature>
<keyword evidence="1" id="KW-1133">Transmembrane helix</keyword>
<keyword evidence="1" id="KW-0472">Membrane</keyword>
<name>A0ABW1SGQ1_9LACO</name>
<evidence type="ECO:0000313" key="3">
    <source>
        <dbReference type="Proteomes" id="UP001596171"/>
    </source>
</evidence>
<evidence type="ECO:0000313" key="2">
    <source>
        <dbReference type="EMBL" id="MFC6200499.1"/>
    </source>
</evidence>
<keyword evidence="1" id="KW-0812">Transmembrane</keyword>
<dbReference type="RefSeq" id="WP_137616266.1">
    <property type="nucleotide sequence ID" value="NZ_BJDI01000007.1"/>
</dbReference>
<reference evidence="3" key="1">
    <citation type="journal article" date="2019" name="Int. J. Syst. Evol. Microbiol.">
        <title>The Global Catalogue of Microorganisms (GCM) 10K type strain sequencing project: providing services to taxonomists for standard genome sequencing and annotation.</title>
        <authorList>
            <consortium name="The Broad Institute Genomics Platform"/>
            <consortium name="The Broad Institute Genome Sequencing Center for Infectious Disease"/>
            <person name="Wu L."/>
            <person name="Ma J."/>
        </authorList>
    </citation>
    <scope>NUCLEOTIDE SEQUENCE [LARGE SCALE GENOMIC DNA]</scope>
    <source>
        <strain evidence="3">CCM 8930</strain>
    </source>
</reference>
<gene>
    <name evidence="2" type="ORF">ACFP1L_01150</name>
</gene>
<dbReference type="InterPro" id="IPR051088">
    <property type="entry name" value="PTS_Sugar-EIIC/EIIB"/>
</dbReference>
<organism evidence="2 3">
    <name type="scientific">Lactiplantibacillus nangangensis</name>
    <dbReference type="NCBI Taxonomy" id="2559917"/>
    <lineage>
        <taxon>Bacteria</taxon>
        <taxon>Bacillati</taxon>
        <taxon>Bacillota</taxon>
        <taxon>Bacilli</taxon>
        <taxon>Lactobacillales</taxon>
        <taxon>Lactobacillaceae</taxon>
        <taxon>Lactiplantibacillus</taxon>
    </lineage>
</organism>
<dbReference type="PANTHER" id="PTHR33989:SF4">
    <property type="entry name" value="PTS SYSTEM N,N'-DIACETYLCHITOBIOSE-SPECIFIC EIIC COMPONENT"/>
    <property type="match status" value="1"/>
</dbReference>